<reference evidence="4" key="2">
    <citation type="submission" date="2025-08" db="UniProtKB">
        <authorList>
            <consortium name="RefSeq"/>
        </authorList>
    </citation>
    <scope>IDENTIFICATION</scope>
</reference>
<dbReference type="InterPro" id="IPR044822">
    <property type="entry name" value="Myb_DNA-bind_4"/>
</dbReference>
<name>A0ABM0NSB3_PRUMU</name>
<evidence type="ECO:0000313" key="4">
    <source>
        <dbReference type="RefSeq" id="XP_008229094.1"/>
    </source>
</evidence>
<dbReference type="PANTHER" id="PTHR31307">
    <property type="entry name" value="TRIHELIX TRANSCRIPTION FACTOR ASIL2"/>
    <property type="match status" value="1"/>
</dbReference>
<protein>
    <submittedName>
        <fullName evidence="4">Trihelix transcription factor ASIL2 isoform X2</fullName>
    </submittedName>
</protein>
<dbReference type="InterPro" id="IPR044823">
    <property type="entry name" value="ASIL1/2-like"/>
</dbReference>
<feature type="region of interest" description="Disordered" evidence="1">
    <location>
        <begin position="192"/>
        <end position="215"/>
    </location>
</feature>
<dbReference type="GeneID" id="103328481"/>
<organism evidence="3 4">
    <name type="scientific">Prunus mume</name>
    <name type="common">Japanese apricot</name>
    <name type="synonym">Armeniaca mume</name>
    <dbReference type="NCBI Taxonomy" id="102107"/>
    <lineage>
        <taxon>Eukaryota</taxon>
        <taxon>Viridiplantae</taxon>
        <taxon>Streptophyta</taxon>
        <taxon>Embryophyta</taxon>
        <taxon>Tracheophyta</taxon>
        <taxon>Spermatophyta</taxon>
        <taxon>Magnoliopsida</taxon>
        <taxon>eudicotyledons</taxon>
        <taxon>Gunneridae</taxon>
        <taxon>Pentapetalae</taxon>
        <taxon>rosids</taxon>
        <taxon>fabids</taxon>
        <taxon>Rosales</taxon>
        <taxon>Rosaceae</taxon>
        <taxon>Amygdaloideae</taxon>
        <taxon>Amygdaleae</taxon>
        <taxon>Prunus</taxon>
    </lineage>
</organism>
<feature type="compositionally biased region" description="Low complexity" evidence="1">
    <location>
        <begin position="200"/>
        <end position="210"/>
    </location>
</feature>
<gene>
    <name evidence="4" type="primary">LOC103328481</name>
</gene>
<evidence type="ECO:0000259" key="2">
    <source>
        <dbReference type="Pfam" id="PF13837"/>
    </source>
</evidence>
<keyword evidence="3" id="KW-1185">Reference proteome</keyword>
<dbReference type="Proteomes" id="UP000694861">
    <property type="component" value="Linkage group LG4"/>
</dbReference>
<accession>A0ABM0NSB3</accession>
<dbReference type="Pfam" id="PF13837">
    <property type="entry name" value="Myb_DNA-bind_4"/>
    <property type="match status" value="1"/>
</dbReference>
<feature type="domain" description="Myb/SANT-like DNA-binding" evidence="2">
    <location>
        <begin position="28"/>
        <end position="123"/>
    </location>
</feature>
<sequence length="334" mass="37313">MDFVAGSPSPVTAPRPPSKTASVPVCEDCWSEDATFTLIEAWGERHLSLNRGNLRQKHWEEVADAVNASHVTADNPRSRRTDVQCKNRVDTLKKKYKIEKARVSDSNGDYTSPWPFFSLLDSLIGSKFPKPSPPLPRRSPPSPPLQWTFPVARRSATVKRPAPAFFPAPGDEPVLSQKLDFSAFAAVAAAAAAESEESEGSPSRSSVGGSRMRDRDREVGCVELAMAIERFAEIYERVEQRKQRQMVELEKQRMQFAKDLEYHRMQLFMETTKHQLRKIKRAKRSSSSPGRIDVGAELRKNMPAGFMSQILMFHSANGDTRIDQLVLSTLVGGG</sequence>
<evidence type="ECO:0000313" key="3">
    <source>
        <dbReference type="Proteomes" id="UP000694861"/>
    </source>
</evidence>
<proteinExistence type="predicted"/>
<feature type="region of interest" description="Disordered" evidence="1">
    <location>
        <begin position="1"/>
        <end position="22"/>
    </location>
</feature>
<dbReference type="RefSeq" id="XP_008229094.1">
    <property type="nucleotide sequence ID" value="XM_008230872.1"/>
</dbReference>
<reference evidence="3" key="1">
    <citation type="journal article" date="2012" name="Nat. Commun.">
        <title>The genome of Prunus mume.</title>
        <authorList>
            <person name="Zhang Q."/>
            <person name="Chen W."/>
            <person name="Sun L."/>
            <person name="Zhao F."/>
            <person name="Huang B."/>
            <person name="Yang W."/>
            <person name="Tao Y."/>
            <person name="Wang J."/>
            <person name="Yuan Z."/>
            <person name="Fan G."/>
            <person name="Xing Z."/>
            <person name="Han C."/>
            <person name="Pan H."/>
            <person name="Zhong X."/>
            <person name="Shi W."/>
            <person name="Liang X."/>
            <person name="Du D."/>
            <person name="Sun F."/>
            <person name="Xu Z."/>
            <person name="Hao R."/>
            <person name="Lv T."/>
            <person name="Lv Y."/>
            <person name="Zheng Z."/>
            <person name="Sun M."/>
            <person name="Luo L."/>
            <person name="Cai M."/>
            <person name="Gao Y."/>
            <person name="Wang J."/>
            <person name="Yin Y."/>
            <person name="Xu X."/>
            <person name="Cheng T."/>
            <person name="Wang J."/>
        </authorList>
    </citation>
    <scope>NUCLEOTIDE SEQUENCE [LARGE SCALE GENOMIC DNA]</scope>
</reference>
<dbReference type="Gene3D" id="1.10.10.60">
    <property type="entry name" value="Homeodomain-like"/>
    <property type="match status" value="1"/>
</dbReference>
<evidence type="ECO:0000256" key="1">
    <source>
        <dbReference type="SAM" id="MobiDB-lite"/>
    </source>
</evidence>
<dbReference type="PANTHER" id="PTHR31307:SF50">
    <property type="entry name" value="SEQUENCE-SPECIFIC DNA BINDING TRANSCRIPTION FACTOR"/>
    <property type="match status" value="1"/>
</dbReference>